<dbReference type="InterPro" id="IPR026444">
    <property type="entry name" value="Secre_tail"/>
</dbReference>
<feature type="domain" description="Ig-like" evidence="2">
    <location>
        <begin position="616"/>
        <end position="694"/>
    </location>
</feature>
<dbReference type="Proteomes" id="UP001596106">
    <property type="component" value="Unassembled WGS sequence"/>
</dbReference>
<feature type="domain" description="Ig-like" evidence="2">
    <location>
        <begin position="698"/>
        <end position="776"/>
    </location>
</feature>
<name>A0ABW0IKH7_9BACT</name>
<comment type="caution">
    <text evidence="3">The sequence shown here is derived from an EMBL/GenBank/DDBJ whole genome shotgun (WGS) entry which is preliminary data.</text>
</comment>
<feature type="domain" description="Ig-like" evidence="2">
    <location>
        <begin position="451"/>
        <end position="531"/>
    </location>
</feature>
<dbReference type="Pfam" id="PF18962">
    <property type="entry name" value="Por_Secre_tail"/>
    <property type="match status" value="1"/>
</dbReference>
<accession>A0ABW0IKH7</accession>
<feature type="domain" description="Secretion system C-terminal sorting" evidence="1">
    <location>
        <begin position="1221"/>
        <end position="1292"/>
    </location>
</feature>
<feature type="domain" description="Ig-like" evidence="2">
    <location>
        <begin position="533"/>
        <end position="614"/>
    </location>
</feature>
<feature type="domain" description="Ig-like" evidence="2">
    <location>
        <begin position="368"/>
        <end position="448"/>
    </location>
</feature>
<evidence type="ECO:0000259" key="1">
    <source>
        <dbReference type="Pfam" id="PF18962"/>
    </source>
</evidence>
<protein>
    <submittedName>
        <fullName evidence="3">T9SS type A sorting domain-containing protein</fullName>
    </submittedName>
</protein>
<evidence type="ECO:0000313" key="3">
    <source>
        <dbReference type="EMBL" id="MFC5412818.1"/>
    </source>
</evidence>
<feature type="domain" description="Ig-like" evidence="2">
    <location>
        <begin position="203"/>
        <end position="281"/>
    </location>
</feature>
<dbReference type="NCBIfam" id="TIGR04183">
    <property type="entry name" value="Por_Secre_tail"/>
    <property type="match status" value="1"/>
</dbReference>
<feature type="domain" description="Ig-like" evidence="2">
    <location>
        <begin position="285"/>
        <end position="366"/>
    </location>
</feature>
<reference evidence="4" key="1">
    <citation type="journal article" date="2019" name="Int. J. Syst. Evol. Microbiol.">
        <title>The Global Catalogue of Microorganisms (GCM) 10K type strain sequencing project: providing services to taxonomists for standard genome sequencing and annotation.</title>
        <authorList>
            <consortium name="The Broad Institute Genomics Platform"/>
            <consortium name="The Broad Institute Genome Sequencing Center for Infectious Disease"/>
            <person name="Wu L."/>
            <person name="Ma J."/>
        </authorList>
    </citation>
    <scope>NUCLEOTIDE SEQUENCE [LARGE SCALE GENOMIC DNA]</scope>
    <source>
        <strain evidence="4">CCUG 55250</strain>
    </source>
</reference>
<gene>
    <name evidence="3" type="ORF">ACFPMF_26065</name>
</gene>
<feature type="domain" description="Ig-like" evidence="2">
    <location>
        <begin position="120"/>
        <end position="200"/>
    </location>
</feature>
<keyword evidence="4" id="KW-1185">Reference proteome</keyword>
<dbReference type="EMBL" id="JBHSMA010000016">
    <property type="protein sequence ID" value="MFC5412818.1"/>
    <property type="molecule type" value="Genomic_DNA"/>
</dbReference>
<dbReference type="Pfam" id="PF19081">
    <property type="entry name" value="Ig_7"/>
    <property type="match status" value="8"/>
</dbReference>
<dbReference type="RefSeq" id="WP_379850722.1">
    <property type="nucleotide sequence ID" value="NZ_JBHSMA010000016.1"/>
</dbReference>
<evidence type="ECO:0000259" key="2">
    <source>
        <dbReference type="Pfam" id="PF19081"/>
    </source>
</evidence>
<proteinExistence type="predicted"/>
<organism evidence="3 4">
    <name type="scientific">Larkinella bovis</name>
    <dbReference type="NCBI Taxonomy" id="683041"/>
    <lineage>
        <taxon>Bacteria</taxon>
        <taxon>Pseudomonadati</taxon>
        <taxon>Bacteroidota</taxon>
        <taxon>Cytophagia</taxon>
        <taxon>Cytophagales</taxon>
        <taxon>Spirosomataceae</taxon>
        <taxon>Larkinella</taxon>
    </lineage>
</organism>
<evidence type="ECO:0000313" key="4">
    <source>
        <dbReference type="Proteomes" id="UP001596106"/>
    </source>
</evidence>
<sequence>MNKTLRLYWLLLVVFSGNIGIAAAQTITTGALSASSLCAGAAITVPFTTSGTFAAGNSFKVQLAPATGPYTDIGTGTTSPINATIPSGLSGTGYRVRVVSSNPVVNGSVSATSLVITARPSVPLTGTAPIYCQDATTAPLSATAGAGATLNWYTTPSSGTALPAAPAPSSSVPGTTKYYVSQKTASGCESERAEITVVVTAPPAAPGTSPVTFCQNAPASPLTATPVNGATLNWYGTSATGGTASATAPTPPTSTTGTTTYYVSQSINGCESPRASLVVTVRSIPAAPTTTTPSAYCQDGPANALVATASSGGTLNWYGTNATGGTASATATVPTTTSVGATSYYVSQTVNGCEGPRTAIVVTVTPKPAAPTVTASFSYCQGATASQLTAIVGSGGTANWYGTNPTGGTATAVGPTPSTTSPGTSTYYVSQTIGTCESSRASITVTVSATPSAPGVTSLSVCQNLPATALTASPSNGGQLNWYGTSATGGTASATAPTPPTSTTGITTYYVSQSINGCESARASLAVTVKPQPTAPTVGTSLTYCEGMTSLPLTATVSSGGSLNWYGTNATGGTGSSTAPLPATDADGTFNYYVSQTINGCESARASLPVVIKPRPALPTVQDIRYCQAETAVPLSATAEAGGTLKWYATAISTPALTAAPIPDTKAVTESTFYVSQTGANGCESNRAPIKVQIFAIPSSPTVPSLPDVCQNTSSPVTLQATGEKLKWYTAQTGGTASEAAPVQNTNTAGTFTYFVTQTVNQCESPRIAAKIVIKPQPVAPTATSKEVCQDAPVETLSATGENLKWFDINNNGLGSAPTPGTNVDQEITYTYKTTQTVNGCESDKLTITYKVKVTPKPTVVTPVTYCQNAVAKPLEATGQDLTWINPYGATSKTAPIPPTTNISTKPEGDSYFVTQKGSNGCESRKAEIRLIINAPPTAKIEGNATVNLGKTVPVTISFTSVPPFSYTISDGTSGTSETLQKEIQLLPTKKTTIYQITNITNSCGAGTPVGTFTVNAIVPTVTTSPLSVTTLCVGTPIQVPFTTAGEFTPGNSFRVEIATVADTAFANKIEIAAGAQQSPITAPIPTTVAQGLYRVRVTATNPQVPVPGSSSSTILNIRALPTVTLTGTKDIYDNESAPLSFAFTGDGPWTFEYAEGSKISKLTTSSNPHLVSVTPVSSTTYTASSVTNGCGVGTATGTAIIRVLPVLGLEPDPLLTAVKVFPVPAENIVTVDIDLPLQKAPAQLQLTDQSGRVTRQLTTRQRQTTLDLSQQTAGYYFLQIQIGDRKTVRKIMKR</sequence>
<dbReference type="InterPro" id="IPR044023">
    <property type="entry name" value="Ig_7"/>
</dbReference>